<dbReference type="GO" id="GO:0032259">
    <property type="term" value="P:methylation"/>
    <property type="evidence" value="ECO:0007669"/>
    <property type="project" value="UniProtKB-KW"/>
</dbReference>
<organism evidence="1 2">
    <name type="scientific">Marisediminicola antarctica</name>
    <dbReference type="NCBI Taxonomy" id="674079"/>
    <lineage>
        <taxon>Bacteria</taxon>
        <taxon>Bacillati</taxon>
        <taxon>Actinomycetota</taxon>
        <taxon>Actinomycetes</taxon>
        <taxon>Micrococcales</taxon>
        <taxon>Microbacteriaceae</taxon>
        <taxon>Marisediminicola</taxon>
    </lineage>
</organism>
<sequence>MSNDNLTLTGQTWVASGPAGAVGSIHRVENGYTFKLLRDERFRSVYPSLEVAKSALHAALLPGSEWPEFREH</sequence>
<dbReference type="EMBL" id="CP017146">
    <property type="protein sequence ID" value="QHO70556.1"/>
    <property type="molecule type" value="Genomic_DNA"/>
</dbReference>
<name>A0A7L5AKF5_9MICO</name>
<dbReference type="Proteomes" id="UP000464507">
    <property type="component" value="Chromosome"/>
</dbReference>
<dbReference type="GO" id="GO:0008168">
    <property type="term" value="F:methyltransferase activity"/>
    <property type="evidence" value="ECO:0007669"/>
    <property type="project" value="UniProtKB-KW"/>
</dbReference>
<protein>
    <submittedName>
        <fullName evidence="1">Methyltransferase</fullName>
    </submittedName>
</protein>
<accession>A0A7L5AKF5</accession>
<evidence type="ECO:0000313" key="2">
    <source>
        <dbReference type="Proteomes" id="UP000464507"/>
    </source>
</evidence>
<keyword evidence="1" id="KW-0808">Transferase</keyword>
<dbReference type="OrthoDB" id="5121090at2"/>
<reference evidence="1 2" key="1">
    <citation type="submission" date="2016-09" db="EMBL/GenBank/DDBJ databases">
        <title>Complete genome sequence of microbes from the polar regions.</title>
        <authorList>
            <person name="Liao L."/>
            <person name="Chen B."/>
        </authorList>
    </citation>
    <scope>NUCLEOTIDE SEQUENCE [LARGE SCALE GENOMIC DNA]</scope>
    <source>
        <strain evidence="1 2">ZS314</strain>
    </source>
</reference>
<keyword evidence="2" id="KW-1185">Reference proteome</keyword>
<dbReference type="AlphaFoldDB" id="A0A7L5AKF5"/>
<dbReference type="KEGG" id="mant:BHD05_13750"/>
<dbReference type="RefSeq" id="WP_161886939.1">
    <property type="nucleotide sequence ID" value="NZ_CP017146.1"/>
</dbReference>
<proteinExistence type="predicted"/>
<gene>
    <name evidence="1" type="ORF">BHD05_13750</name>
</gene>
<evidence type="ECO:0000313" key="1">
    <source>
        <dbReference type="EMBL" id="QHO70556.1"/>
    </source>
</evidence>
<keyword evidence="1" id="KW-0489">Methyltransferase</keyword>